<keyword evidence="2" id="KW-1185">Reference proteome</keyword>
<sequence length="230" mass="26423">MVPEPYQLSSDGGGHRHGVGCGGCGILITLLKRLSIRNTIQTNFVTGQYVFECRGHMEQFMKFHFPFHPHYRRSVLVHLMALLEHGMSGSSGNYLLVEAMLRYSFWTGEMVITWHVWRSPIWMMSHSREVSFEDARSLASTKWNLDDIDYFVDCHYFEIDHLRYGHGDMGEESSPATVLTRLLDVVVAIDRKIEADEIINLVEIRYANGIDACGIDFQLLSLEIKLYLDC</sequence>
<comment type="caution">
    <text evidence="1">The sequence shown here is derived from an EMBL/GenBank/DDBJ whole genome shotgun (WGS) entry which is preliminary data.</text>
</comment>
<dbReference type="Proteomes" id="UP000734854">
    <property type="component" value="Unassembled WGS sequence"/>
</dbReference>
<reference evidence="1 2" key="1">
    <citation type="submission" date="2020-08" db="EMBL/GenBank/DDBJ databases">
        <title>Plant Genome Project.</title>
        <authorList>
            <person name="Zhang R.-G."/>
        </authorList>
    </citation>
    <scope>NUCLEOTIDE SEQUENCE [LARGE SCALE GENOMIC DNA]</scope>
    <source>
        <tissue evidence="1">Rhizome</tissue>
    </source>
</reference>
<dbReference type="AlphaFoldDB" id="A0A8J5GAH9"/>
<organism evidence="1 2">
    <name type="scientific">Zingiber officinale</name>
    <name type="common">Ginger</name>
    <name type="synonym">Amomum zingiber</name>
    <dbReference type="NCBI Taxonomy" id="94328"/>
    <lineage>
        <taxon>Eukaryota</taxon>
        <taxon>Viridiplantae</taxon>
        <taxon>Streptophyta</taxon>
        <taxon>Embryophyta</taxon>
        <taxon>Tracheophyta</taxon>
        <taxon>Spermatophyta</taxon>
        <taxon>Magnoliopsida</taxon>
        <taxon>Liliopsida</taxon>
        <taxon>Zingiberales</taxon>
        <taxon>Zingiberaceae</taxon>
        <taxon>Zingiber</taxon>
    </lineage>
</organism>
<gene>
    <name evidence="1" type="ORF">ZIOFF_036768</name>
</gene>
<protein>
    <submittedName>
        <fullName evidence="1">Uncharacterized protein</fullName>
    </submittedName>
</protein>
<name>A0A8J5GAH9_ZINOF</name>
<evidence type="ECO:0000313" key="2">
    <source>
        <dbReference type="Proteomes" id="UP000734854"/>
    </source>
</evidence>
<evidence type="ECO:0000313" key="1">
    <source>
        <dbReference type="EMBL" id="KAG6504435.1"/>
    </source>
</evidence>
<accession>A0A8J5GAH9</accession>
<dbReference type="EMBL" id="JACMSC010000010">
    <property type="protein sequence ID" value="KAG6504435.1"/>
    <property type="molecule type" value="Genomic_DNA"/>
</dbReference>
<proteinExistence type="predicted"/>